<accession>A0AC34R9M4</accession>
<sequence>MASDHKYYTAYCSGYLYLTSVNVISLEYIYLSSHNVHYHFVDDFFITGKLANESGIGYIDDSEAFESMAKVDINAGNFDKNMEEMLQKWFPFNVSQS</sequence>
<proteinExistence type="predicted"/>
<evidence type="ECO:0000313" key="1">
    <source>
        <dbReference type="Proteomes" id="UP000887576"/>
    </source>
</evidence>
<name>A0AC34R9M4_9BILA</name>
<evidence type="ECO:0000313" key="2">
    <source>
        <dbReference type="WBParaSite" id="JU765_v2.g4821.t1"/>
    </source>
</evidence>
<dbReference type="Proteomes" id="UP000887576">
    <property type="component" value="Unplaced"/>
</dbReference>
<dbReference type="WBParaSite" id="JU765_v2.g4821.t1">
    <property type="protein sequence ID" value="JU765_v2.g4821.t1"/>
    <property type="gene ID" value="JU765_v2.g4821"/>
</dbReference>
<reference evidence="2" key="1">
    <citation type="submission" date="2022-11" db="UniProtKB">
        <authorList>
            <consortium name="WormBaseParasite"/>
        </authorList>
    </citation>
    <scope>IDENTIFICATION</scope>
</reference>
<organism evidence="1 2">
    <name type="scientific">Panagrolaimus sp. JU765</name>
    <dbReference type="NCBI Taxonomy" id="591449"/>
    <lineage>
        <taxon>Eukaryota</taxon>
        <taxon>Metazoa</taxon>
        <taxon>Ecdysozoa</taxon>
        <taxon>Nematoda</taxon>
        <taxon>Chromadorea</taxon>
        <taxon>Rhabditida</taxon>
        <taxon>Tylenchina</taxon>
        <taxon>Panagrolaimomorpha</taxon>
        <taxon>Panagrolaimoidea</taxon>
        <taxon>Panagrolaimidae</taxon>
        <taxon>Panagrolaimus</taxon>
    </lineage>
</organism>
<protein>
    <submittedName>
        <fullName evidence="2">Hexosyltransferase</fullName>
    </submittedName>
</protein>